<accession>A0A182PLC4</accession>
<reference evidence="2" key="2">
    <citation type="submission" date="2020-05" db="UniProtKB">
        <authorList>
            <consortium name="EnsemblMetazoa"/>
        </authorList>
    </citation>
    <scope>IDENTIFICATION</scope>
    <source>
        <strain evidence="2">Epiroticus2</strain>
    </source>
</reference>
<proteinExistence type="predicted"/>
<sequence length="124" mass="14231">MCRWQYCILLIVVSAQAAVALQANFEGFEQSAGKEFINYDLRVRKFNRTTSTLNGTGYIIQPIDNTMIFKSDVYFSRLGNQQFVHSPLHLPETGLCELFDHVHDEYPRIFEGIENVPEKGECPI</sequence>
<dbReference type="AlphaFoldDB" id="A0A182PLC4"/>
<evidence type="ECO:0000256" key="1">
    <source>
        <dbReference type="SAM" id="SignalP"/>
    </source>
</evidence>
<dbReference type="VEuPathDB" id="VectorBase:AEPI007742"/>
<name>A0A182PLC4_9DIPT</name>
<reference evidence="3" key="1">
    <citation type="submission" date="2013-03" db="EMBL/GenBank/DDBJ databases">
        <title>The Genome Sequence of Anopheles epiroticus epiroticus2.</title>
        <authorList>
            <consortium name="The Broad Institute Genomics Platform"/>
            <person name="Neafsey D.E."/>
            <person name="Howell P."/>
            <person name="Walker B."/>
            <person name="Young S.K."/>
            <person name="Zeng Q."/>
            <person name="Gargeya S."/>
            <person name="Fitzgerald M."/>
            <person name="Haas B."/>
            <person name="Abouelleil A."/>
            <person name="Allen A.W."/>
            <person name="Alvarado L."/>
            <person name="Arachchi H.M."/>
            <person name="Berlin A.M."/>
            <person name="Chapman S.B."/>
            <person name="Gainer-Dewar J."/>
            <person name="Goldberg J."/>
            <person name="Griggs A."/>
            <person name="Gujja S."/>
            <person name="Hansen M."/>
            <person name="Howarth C."/>
            <person name="Imamovic A."/>
            <person name="Ireland A."/>
            <person name="Larimer J."/>
            <person name="McCowan C."/>
            <person name="Murphy C."/>
            <person name="Pearson M."/>
            <person name="Poon T.W."/>
            <person name="Priest M."/>
            <person name="Roberts A."/>
            <person name="Saif S."/>
            <person name="Shea T."/>
            <person name="Sisk P."/>
            <person name="Sykes S."/>
            <person name="Wortman J."/>
            <person name="Nusbaum C."/>
            <person name="Birren B."/>
        </authorList>
    </citation>
    <scope>NUCLEOTIDE SEQUENCE [LARGE SCALE GENOMIC DNA]</scope>
    <source>
        <strain evidence="3">Epiroticus2</strain>
    </source>
</reference>
<feature type="signal peptide" evidence="1">
    <location>
        <begin position="1"/>
        <end position="20"/>
    </location>
</feature>
<dbReference type="EnsemblMetazoa" id="AEPI007742-RA">
    <property type="protein sequence ID" value="AEPI007742-PA"/>
    <property type="gene ID" value="AEPI007742"/>
</dbReference>
<organism evidence="2 3">
    <name type="scientific">Anopheles epiroticus</name>
    <dbReference type="NCBI Taxonomy" id="199890"/>
    <lineage>
        <taxon>Eukaryota</taxon>
        <taxon>Metazoa</taxon>
        <taxon>Ecdysozoa</taxon>
        <taxon>Arthropoda</taxon>
        <taxon>Hexapoda</taxon>
        <taxon>Insecta</taxon>
        <taxon>Pterygota</taxon>
        <taxon>Neoptera</taxon>
        <taxon>Endopterygota</taxon>
        <taxon>Diptera</taxon>
        <taxon>Nematocera</taxon>
        <taxon>Culicoidea</taxon>
        <taxon>Culicidae</taxon>
        <taxon>Anophelinae</taxon>
        <taxon>Anopheles</taxon>
    </lineage>
</organism>
<dbReference type="PANTHER" id="PTHR21112:SF0">
    <property type="entry name" value="CHEMOSENSORY PROTEIN A 29A-RELATED"/>
    <property type="match status" value="1"/>
</dbReference>
<dbReference type="PANTHER" id="PTHR21112">
    <property type="entry name" value="CHEMOSENSORY PROTEIN A 29A-RELATED"/>
    <property type="match status" value="1"/>
</dbReference>
<dbReference type="Proteomes" id="UP000075885">
    <property type="component" value="Unassembled WGS sequence"/>
</dbReference>
<keyword evidence="3" id="KW-1185">Reference proteome</keyword>
<feature type="chain" id="PRO_5008131429" evidence="1">
    <location>
        <begin position="21"/>
        <end position="124"/>
    </location>
</feature>
<evidence type="ECO:0000313" key="2">
    <source>
        <dbReference type="EnsemblMetazoa" id="AEPI007742-PA"/>
    </source>
</evidence>
<evidence type="ECO:0000313" key="3">
    <source>
        <dbReference type="Proteomes" id="UP000075885"/>
    </source>
</evidence>
<protein>
    <submittedName>
        <fullName evidence="2">Uncharacterized protein</fullName>
    </submittedName>
</protein>
<keyword evidence="1" id="KW-0732">Signal</keyword>